<gene>
    <name evidence="1" type="ORF">LWF01_06795</name>
</gene>
<dbReference type="EMBL" id="CP090958">
    <property type="protein sequence ID" value="WGW13457.1"/>
    <property type="molecule type" value="Genomic_DNA"/>
</dbReference>
<keyword evidence="2" id="KW-1185">Reference proteome</keyword>
<organism evidence="1 2">
    <name type="scientific">Saxibacter everestensis</name>
    <dbReference type="NCBI Taxonomy" id="2909229"/>
    <lineage>
        <taxon>Bacteria</taxon>
        <taxon>Bacillati</taxon>
        <taxon>Actinomycetota</taxon>
        <taxon>Actinomycetes</taxon>
        <taxon>Micrococcales</taxon>
        <taxon>Brevibacteriaceae</taxon>
        <taxon>Saxibacter</taxon>
    </lineage>
</organism>
<proteinExistence type="predicted"/>
<accession>A0ABY8QWQ1</accession>
<dbReference type="RefSeq" id="WP_349640280.1">
    <property type="nucleotide sequence ID" value="NZ_CP090958.1"/>
</dbReference>
<name>A0ABY8QWQ1_9MICO</name>
<reference evidence="1 2" key="1">
    <citation type="submission" date="2023-05" db="EMBL/GenBank/DDBJ databases">
        <title>Lithophilousrod everest ZFBP1038 complete genpme.</title>
        <authorList>
            <person name="Tian M."/>
        </authorList>
    </citation>
    <scope>NUCLEOTIDE SEQUENCE [LARGE SCALE GENOMIC DNA]</scope>
    <source>
        <strain evidence="1 2">ZFBP1038</strain>
    </source>
</reference>
<sequence length="65" mass="7473">MSDSQRLPGDEQYWYNTKTREVEKGHKSSWTHLMGPYATEAEAASALAKAEARNDAWQAEDDKWK</sequence>
<evidence type="ECO:0000313" key="2">
    <source>
        <dbReference type="Proteomes" id="UP001209083"/>
    </source>
</evidence>
<protein>
    <submittedName>
        <fullName evidence="1">SPOR domain-containing protein</fullName>
    </submittedName>
</protein>
<evidence type="ECO:0000313" key="1">
    <source>
        <dbReference type="EMBL" id="WGW13457.1"/>
    </source>
</evidence>
<dbReference type="Proteomes" id="UP001209083">
    <property type="component" value="Chromosome"/>
</dbReference>